<dbReference type="PANTHER" id="PTHR12451:SF0">
    <property type="entry name" value="ZINC FINGER PROTEIN CASTOR HOMOLOG 1"/>
    <property type="match status" value="1"/>
</dbReference>
<feature type="compositionally biased region" description="Gly residues" evidence="1">
    <location>
        <begin position="86"/>
        <end position="100"/>
    </location>
</feature>
<dbReference type="Proteomes" id="UP000008820">
    <property type="component" value="Chromosome 2"/>
</dbReference>
<dbReference type="InParanoid" id="A0A6I8TB44"/>
<proteinExistence type="predicted"/>
<feature type="compositionally biased region" description="Acidic residues" evidence="1">
    <location>
        <begin position="1"/>
        <end position="12"/>
    </location>
</feature>
<dbReference type="InterPro" id="IPR013087">
    <property type="entry name" value="Znf_C2H2_type"/>
</dbReference>
<evidence type="ECO:0000256" key="1">
    <source>
        <dbReference type="SAM" id="MobiDB-lite"/>
    </source>
</evidence>
<dbReference type="GO" id="GO:0000977">
    <property type="term" value="F:RNA polymerase II transcription regulatory region sequence-specific DNA binding"/>
    <property type="evidence" value="ECO:0007669"/>
    <property type="project" value="TreeGrafter"/>
</dbReference>
<dbReference type="AlphaFoldDB" id="A0A6I8TB44"/>
<dbReference type="GO" id="GO:0000981">
    <property type="term" value="F:DNA-binding transcription factor activity, RNA polymerase II-specific"/>
    <property type="evidence" value="ECO:0007669"/>
    <property type="project" value="TreeGrafter"/>
</dbReference>
<dbReference type="PANTHER" id="PTHR12451">
    <property type="entry name" value="TRANSCRIPTION FACTOR CASTOR PROTEIN MING -RELATED"/>
    <property type="match status" value="1"/>
</dbReference>
<gene>
    <name evidence="3" type="primary">5566384</name>
</gene>
<feature type="compositionally biased region" description="Low complexity" evidence="1">
    <location>
        <begin position="102"/>
        <end position="117"/>
    </location>
</feature>
<protein>
    <recommendedName>
        <fullName evidence="2">C2H2-type domain-containing protein</fullName>
    </recommendedName>
</protein>
<sequence>MSLENSMDDEYNDSGPHFDPASSIGALKRIKLESDVPMDGPSLTGGGPNSLTELLRSIKNGLDMRLRGEEESAASSSGMGVDRTGGEGIYGSGGSGGGSGLNNNSDAFNNNNTNNNNSIKTKLGEADETKFSEFSKFLGDNDKDENVTTVLELLHENYGLIQRYASGYDCNQEKCQYENLHEHFHCYDTFCRGKVLYKKYEIIRHLKWHKKRKESLKYGFYRFSSSDDCSIQYGQCQHNHKHTHYHCVHDNCDKVYISTSDVQMHANYHRKHEAIVKNGFQRFRATEECNTDYCAFKGQKTTHFHCRRENCKYTFKNKADMEKHKTYHLKDEMLLRDGYKKFLKTEDCTYKNCRFSRVCNHIHCMHENCHYVLHSSGQLLSHKRKHERMDTEVDYRKLQMARNLLSKFGMNRDGDGSVGAKEEDEVPTSPTVGEHLAPRNPVIELLAIMSELTFRTLPLQIMLHMRMQMLQNMGYDQVFSPDNVESLKNLSESGLNDEYLKQLYKFNENICQLNERAMLDVNPTLSELAKSQSSSVSRSFANVGEHYNQFKRKLEEEAVAGPSTKIQDSTFFNTTLNKSKLLSNPSVDYRLLKKDDSGLGETLADTNSIDRQKPLLESANFLQFSSSKTLFNRKRGRPRKNHVMEVYNNAQDSPQAIFTSFKLEKNDSKAINQDYHRDGMAEQETKLNRDLHNRSDDEEGVKRHRSLSPAKMFLPMLDAPSVPMFSTPDFGGFSQILEKHMREIKTEPSATITHEMDLSSKDKSRNHLKCVVCNNSFETFADIKEHECHQAKEAEKPLLAFPPGLTMHQPTTFRSAYPPDAETSRLIYAPTPMGLPAAPSAAKESISLVKTTGTFFPDVNANKLKYF</sequence>
<organism evidence="3 4">
    <name type="scientific">Aedes aegypti</name>
    <name type="common">Yellowfever mosquito</name>
    <name type="synonym">Culex aegypti</name>
    <dbReference type="NCBI Taxonomy" id="7159"/>
    <lineage>
        <taxon>Eukaryota</taxon>
        <taxon>Metazoa</taxon>
        <taxon>Ecdysozoa</taxon>
        <taxon>Arthropoda</taxon>
        <taxon>Hexapoda</taxon>
        <taxon>Insecta</taxon>
        <taxon>Pterygota</taxon>
        <taxon>Neoptera</taxon>
        <taxon>Endopterygota</taxon>
        <taxon>Diptera</taxon>
        <taxon>Nematocera</taxon>
        <taxon>Culicoidea</taxon>
        <taxon>Culicidae</taxon>
        <taxon>Culicinae</taxon>
        <taxon>Aedini</taxon>
        <taxon>Aedes</taxon>
        <taxon>Stegomyia</taxon>
    </lineage>
</organism>
<accession>A0A6I8TB44</accession>
<dbReference type="EnsemblMetazoa" id="AAEL005345-RB">
    <property type="protein sequence ID" value="AAEL005345-PB"/>
    <property type="gene ID" value="AAEL005345"/>
</dbReference>
<dbReference type="GO" id="GO:0005634">
    <property type="term" value="C:nucleus"/>
    <property type="evidence" value="ECO:0007669"/>
    <property type="project" value="TreeGrafter"/>
</dbReference>
<feature type="domain" description="C2H2-type" evidence="2">
    <location>
        <begin position="245"/>
        <end position="274"/>
    </location>
</feature>
<evidence type="ECO:0000313" key="3">
    <source>
        <dbReference type="EnsemblMetazoa" id="AAEL005345-PB"/>
    </source>
</evidence>
<dbReference type="GO" id="GO:0045944">
    <property type="term" value="P:positive regulation of transcription by RNA polymerase II"/>
    <property type="evidence" value="ECO:0007669"/>
    <property type="project" value="TreeGrafter"/>
</dbReference>
<dbReference type="PROSITE" id="PS50157">
    <property type="entry name" value="ZINC_FINGER_C2H2_2"/>
    <property type="match status" value="2"/>
</dbReference>
<evidence type="ECO:0000313" key="4">
    <source>
        <dbReference type="Proteomes" id="UP000008820"/>
    </source>
</evidence>
<dbReference type="SMART" id="SM00355">
    <property type="entry name" value="ZnF_C2H2"/>
    <property type="match status" value="4"/>
</dbReference>
<dbReference type="OrthoDB" id="10063916at2759"/>
<dbReference type="InterPro" id="IPR040373">
    <property type="entry name" value="CASZ1"/>
</dbReference>
<dbReference type="PROSITE" id="PS00028">
    <property type="entry name" value="ZINC_FINGER_C2H2_1"/>
    <property type="match status" value="3"/>
</dbReference>
<feature type="region of interest" description="Disordered" evidence="1">
    <location>
        <begin position="414"/>
        <end position="434"/>
    </location>
</feature>
<evidence type="ECO:0000259" key="2">
    <source>
        <dbReference type="PROSITE" id="PS50157"/>
    </source>
</evidence>
<feature type="region of interest" description="Disordered" evidence="1">
    <location>
        <begin position="1"/>
        <end position="22"/>
    </location>
</feature>
<reference evidence="3" key="2">
    <citation type="submission" date="2020-05" db="UniProtKB">
        <authorList>
            <consortium name="EnsemblMetazoa"/>
        </authorList>
    </citation>
    <scope>IDENTIFICATION</scope>
    <source>
        <strain evidence="3">LVP_AGWG</strain>
    </source>
</reference>
<reference evidence="3 4" key="1">
    <citation type="submission" date="2017-06" db="EMBL/GenBank/DDBJ databases">
        <title>Aedes aegypti genome working group (AGWG) sequencing and assembly.</title>
        <authorList>
            <consortium name="Aedes aegypti Genome Working Group (AGWG)"/>
            <person name="Matthews B.J."/>
        </authorList>
    </citation>
    <scope>NUCLEOTIDE SEQUENCE [LARGE SCALE GENOMIC DNA]</scope>
    <source>
        <strain evidence="3 4">LVP_AGWG</strain>
    </source>
</reference>
<feature type="region of interest" description="Disordered" evidence="1">
    <location>
        <begin position="68"/>
        <end position="121"/>
    </location>
</feature>
<keyword evidence="4" id="KW-1185">Reference proteome</keyword>
<feature type="domain" description="C2H2-type" evidence="2">
    <location>
        <begin position="304"/>
        <end position="333"/>
    </location>
</feature>
<dbReference type="GO" id="GO:0045664">
    <property type="term" value="P:regulation of neuron differentiation"/>
    <property type="evidence" value="ECO:0007669"/>
    <property type="project" value="TreeGrafter"/>
</dbReference>
<name>A0A6I8TB44_AEDAE</name>